<organism evidence="4 5">
    <name type="scientific">Pyrus ussuriensis x Pyrus communis</name>
    <dbReference type="NCBI Taxonomy" id="2448454"/>
    <lineage>
        <taxon>Eukaryota</taxon>
        <taxon>Viridiplantae</taxon>
        <taxon>Streptophyta</taxon>
        <taxon>Embryophyta</taxon>
        <taxon>Tracheophyta</taxon>
        <taxon>Spermatophyta</taxon>
        <taxon>Magnoliopsida</taxon>
        <taxon>eudicotyledons</taxon>
        <taxon>Gunneridae</taxon>
        <taxon>Pentapetalae</taxon>
        <taxon>rosids</taxon>
        <taxon>fabids</taxon>
        <taxon>Rosales</taxon>
        <taxon>Rosaceae</taxon>
        <taxon>Amygdaloideae</taxon>
        <taxon>Maleae</taxon>
        <taxon>Pyrus</taxon>
    </lineage>
</organism>
<dbReference type="AlphaFoldDB" id="A0A5N5FXD4"/>
<evidence type="ECO:0000313" key="5">
    <source>
        <dbReference type="Proteomes" id="UP000327157"/>
    </source>
</evidence>
<feature type="transmembrane region" description="Helical" evidence="3">
    <location>
        <begin position="16"/>
        <end position="43"/>
    </location>
</feature>
<name>A0A5N5FXD4_9ROSA</name>
<dbReference type="PANTHER" id="PTHR31415">
    <property type="entry name" value="OS05G0367900 PROTEIN"/>
    <property type="match status" value="1"/>
</dbReference>
<keyword evidence="3" id="KW-0812">Transmembrane</keyword>
<comment type="caution">
    <text evidence="4">The sequence shown here is derived from an EMBL/GenBank/DDBJ whole genome shotgun (WGS) entry which is preliminary data.</text>
</comment>
<comment type="subcellular location">
    <subcellularLocation>
        <location evidence="1">Membrane</location>
    </subcellularLocation>
</comment>
<reference evidence="5" key="2">
    <citation type="submission" date="2019-10" db="EMBL/GenBank/DDBJ databases">
        <title>A de novo genome assembly of a pear dwarfing rootstock.</title>
        <authorList>
            <person name="Wang F."/>
            <person name="Wang J."/>
            <person name="Li S."/>
            <person name="Zhang Y."/>
            <person name="Fang M."/>
            <person name="Ma L."/>
            <person name="Zhao Y."/>
            <person name="Jiang S."/>
        </authorList>
    </citation>
    <scope>NUCLEOTIDE SEQUENCE [LARGE SCALE GENOMIC DNA]</scope>
</reference>
<proteinExistence type="predicted"/>
<dbReference type="GO" id="GO:0009506">
    <property type="term" value="C:plasmodesma"/>
    <property type="evidence" value="ECO:0007669"/>
    <property type="project" value="TreeGrafter"/>
</dbReference>
<dbReference type="GO" id="GO:0005886">
    <property type="term" value="C:plasma membrane"/>
    <property type="evidence" value="ECO:0007669"/>
    <property type="project" value="TreeGrafter"/>
</dbReference>
<dbReference type="OrthoDB" id="1863930at2759"/>
<evidence type="ECO:0000313" key="4">
    <source>
        <dbReference type="EMBL" id="KAB2607795.1"/>
    </source>
</evidence>
<keyword evidence="3" id="KW-1133">Transmembrane helix</keyword>
<protein>
    <submittedName>
        <fullName evidence="4">Protein YLS9-like</fullName>
    </submittedName>
</protein>
<sequence>MKCIQFMPQLRRDDRYFYLAVVCSVIGVVVCFFAIFGSVYAVLWKSFYPHGPQITVTNASLTRLNSFDYAENTLDYNLALNFTIRNHNKVVGIDYRSIQVIGAQISYKSVAVSATPFYQEGKNTTAMHALLQLQGEPREMAGVYSIDVMFVLQVRYDRVKLFKKIKGSPQILCKLGVRLSSSNGTSAGGFNPTECKSVPRNQRYRIRAG</sequence>
<dbReference type="GO" id="GO:0098542">
    <property type="term" value="P:defense response to other organism"/>
    <property type="evidence" value="ECO:0007669"/>
    <property type="project" value="InterPro"/>
</dbReference>
<dbReference type="InterPro" id="IPR044839">
    <property type="entry name" value="NDR1-like"/>
</dbReference>
<evidence type="ECO:0000256" key="1">
    <source>
        <dbReference type="ARBA" id="ARBA00004370"/>
    </source>
</evidence>
<evidence type="ECO:0000256" key="3">
    <source>
        <dbReference type="SAM" id="Phobius"/>
    </source>
</evidence>
<reference evidence="4 5" key="1">
    <citation type="submission" date="2019-09" db="EMBL/GenBank/DDBJ databases">
        <authorList>
            <person name="Ou C."/>
        </authorList>
    </citation>
    <scope>NUCLEOTIDE SEQUENCE [LARGE SCALE GENOMIC DNA]</scope>
    <source>
        <strain evidence="4">S2</strain>
        <tissue evidence="4">Leaf</tissue>
    </source>
</reference>
<reference evidence="4 5" key="3">
    <citation type="submission" date="2019-11" db="EMBL/GenBank/DDBJ databases">
        <title>A de novo genome assembly of a pear dwarfing rootstock.</title>
        <authorList>
            <person name="Wang F."/>
            <person name="Wang J."/>
            <person name="Li S."/>
            <person name="Zhang Y."/>
            <person name="Fang M."/>
            <person name="Ma L."/>
            <person name="Zhao Y."/>
            <person name="Jiang S."/>
        </authorList>
    </citation>
    <scope>NUCLEOTIDE SEQUENCE [LARGE SCALE GENOMIC DNA]</scope>
    <source>
        <strain evidence="4">S2</strain>
        <tissue evidence="4">Leaf</tissue>
    </source>
</reference>
<dbReference type="EMBL" id="SMOL01000553">
    <property type="protein sequence ID" value="KAB2607795.1"/>
    <property type="molecule type" value="Genomic_DNA"/>
</dbReference>
<gene>
    <name evidence="4" type="ORF">D8674_010963</name>
</gene>
<dbReference type="PANTHER" id="PTHR31415:SF109">
    <property type="entry name" value="NDR1_HIN1-LIKE PROTEIN 10"/>
    <property type="match status" value="1"/>
</dbReference>
<accession>A0A5N5FXD4</accession>
<keyword evidence="2 3" id="KW-0472">Membrane</keyword>
<keyword evidence="5" id="KW-1185">Reference proteome</keyword>
<evidence type="ECO:0000256" key="2">
    <source>
        <dbReference type="ARBA" id="ARBA00023136"/>
    </source>
</evidence>
<dbReference type="Proteomes" id="UP000327157">
    <property type="component" value="Chromosome 14"/>
</dbReference>